<organism evidence="2 3">
    <name type="scientific">Pseudoalteromonas phenolica</name>
    <dbReference type="NCBI Taxonomy" id="161398"/>
    <lineage>
        <taxon>Bacteria</taxon>
        <taxon>Pseudomonadati</taxon>
        <taxon>Pseudomonadota</taxon>
        <taxon>Gammaproteobacteria</taxon>
        <taxon>Alteromonadales</taxon>
        <taxon>Pseudoalteromonadaceae</taxon>
        <taxon>Pseudoalteromonas</taxon>
    </lineage>
</organism>
<dbReference type="AlphaFoldDB" id="A0A0S2K2N1"/>
<protein>
    <recommendedName>
        <fullName evidence="4">DUF3080 domain-containing protein</fullName>
    </recommendedName>
</protein>
<keyword evidence="3" id="KW-1185">Reference proteome</keyword>
<dbReference type="OrthoDB" id="6190837at2"/>
<keyword evidence="1" id="KW-0732">Signal</keyword>
<reference evidence="3" key="1">
    <citation type="submission" date="2015-11" db="EMBL/GenBank/DDBJ databases">
        <authorList>
            <person name="Kim K.M."/>
        </authorList>
    </citation>
    <scope>NUCLEOTIDE SEQUENCE [LARGE SCALE GENOMIC DNA]</scope>
    <source>
        <strain evidence="3">KCTC 12086</strain>
    </source>
</reference>
<dbReference type="RefSeq" id="WP_058029974.1">
    <property type="nucleotide sequence ID" value="NZ_CP013187.1"/>
</dbReference>
<feature type="signal peptide" evidence="1">
    <location>
        <begin position="1"/>
        <end position="20"/>
    </location>
</feature>
<dbReference type="STRING" id="161398.PP2015_1806"/>
<evidence type="ECO:0008006" key="4">
    <source>
        <dbReference type="Google" id="ProtNLM"/>
    </source>
</evidence>
<evidence type="ECO:0000256" key="1">
    <source>
        <dbReference type="SAM" id="SignalP"/>
    </source>
</evidence>
<accession>A0A0S2K2N1</accession>
<evidence type="ECO:0000313" key="2">
    <source>
        <dbReference type="EMBL" id="ALO42307.1"/>
    </source>
</evidence>
<dbReference type="EMBL" id="CP013187">
    <property type="protein sequence ID" value="ALO42307.1"/>
    <property type="molecule type" value="Genomic_DNA"/>
</dbReference>
<dbReference type="Proteomes" id="UP000061457">
    <property type="component" value="Chromosome I"/>
</dbReference>
<dbReference type="KEGG" id="pphe:PP2015_1806"/>
<proteinExistence type="predicted"/>
<sequence>MQKWLLISCLFFISACTEHATDVNEDYKARLNSVLGDAPDRPVLKNTRIPVVSKLESQFQISILELGSLGHCKLSNLVAKRNNQLGKTQVASERLKYQIQFIKLANDCLKDPLTRNESLKATLKNAAVEKQQNLMNEFNYMLFNEAELKGLLQLTSDFLPTDNNKYSSASALEALHELIYIRERINKLEISLIQTSSITESLEKLHQNRFIRQLLSSAQLQIAYNQQFTSWISSFDYMNLVCREGKSKKEPQILNTIFNKFYLNKIQGYQADLTGLLEKTSPMLFELWQSHPELSEIVDVESKNSLINQLKQTSKEHVIWWQNFYKACDIRPL</sequence>
<name>A0A0S2K2N1_9GAMM</name>
<gene>
    <name evidence="2" type="ORF">PP2015_1806</name>
</gene>
<feature type="chain" id="PRO_5006601013" description="DUF3080 domain-containing protein" evidence="1">
    <location>
        <begin position="21"/>
        <end position="333"/>
    </location>
</feature>
<dbReference type="PROSITE" id="PS51257">
    <property type="entry name" value="PROKAR_LIPOPROTEIN"/>
    <property type="match status" value="1"/>
</dbReference>
<evidence type="ECO:0000313" key="3">
    <source>
        <dbReference type="Proteomes" id="UP000061457"/>
    </source>
</evidence>
<dbReference type="InterPro" id="IPR021431">
    <property type="entry name" value="DUF3080"/>
</dbReference>
<dbReference type="PATRIC" id="fig|161398.10.peg.1831"/>
<dbReference type="Pfam" id="PF11279">
    <property type="entry name" value="DUF3080"/>
    <property type="match status" value="1"/>
</dbReference>